<dbReference type="InterPro" id="IPR052218">
    <property type="entry name" value="Preflagellin_Peptidase"/>
</dbReference>
<accession>A0A2W4ZA43</accession>
<organism evidence="8 9">
    <name type="scientific">Sphingomonas hengshuiensis</name>
    <dbReference type="NCBI Taxonomy" id="1609977"/>
    <lineage>
        <taxon>Bacteria</taxon>
        <taxon>Pseudomonadati</taxon>
        <taxon>Pseudomonadota</taxon>
        <taxon>Alphaproteobacteria</taxon>
        <taxon>Sphingomonadales</taxon>
        <taxon>Sphingomonadaceae</taxon>
        <taxon>Sphingomonas</taxon>
    </lineage>
</organism>
<feature type="domain" description="Prepilin type IV endopeptidase peptidase" evidence="7">
    <location>
        <begin position="12"/>
        <end position="114"/>
    </location>
</feature>
<evidence type="ECO:0000259" key="7">
    <source>
        <dbReference type="Pfam" id="PF01478"/>
    </source>
</evidence>
<dbReference type="PANTHER" id="PTHR36506">
    <property type="entry name" value="PREFLAGELLIN PEPTIDASE"/>
    <property type="match status" value="1"/>
</dbReference>
<keyword evidence="5 6" id="KW-0472">Membrane</keyword>
<dbReference type="GO" id="GO:0005886">
    <property type="term" value="C:plasma membrane"/>
    <property type="evidence" value="ECO:0007669"/>
    <property type="project" value="UniProtKB-SubCell"/>
</dbReference>
<evidence type="ECO:0000256" key="2">
    <source>
        <dbReference type="ARBA" id="ARBA00022475"/>
    </source>
</evidence>
<keyword evidence="2" id="KW-1003">Cell membrane</keyword>
<evidence type="ECO:0000256" key="4">
    <source>
        <dbReference type="ARBA" id="ARBA00022989"/>
    </source>
</evidence>
<evidence type="ECO:0000313" key="8">
    <source>
        <dbReference type="EMBL" id="PZO77412.1"/>
    </source>
</evidence>
<evidence type="ECO:0000313" key="9">
    <source>
        <dbReference type="Proteomes" id="UP000248614"/>
    </source>
</evidence>
<keyword evidence="4 6" id="KW-1133">Transmembrane helix</keyword>
<dbReference type="Proteomes" id="UP000248614">
    <property type="component" value="Unassembled WGS sequence"/>
</dbReference>
<dbReference type="Pfam" id="PF01478">
    <property type="entry name" value="Peptidase_A24"/>
    <property type="match status" value="1"/>
</dbReference>
<feature type="transmembrane region" description="Helical" evidence="6">
    <location>
        <begin position="60"/>
        <end position="79"/>
    </location>
</feature>
<evidence type="ECO:0000256" key="6">
    <source>
        <dbReference type="SAM" id="Phobius"/>
    </source>
</evidence>
<sequence length="157" mass="16622">MGGIVVPWLAFALLVLLAVAGIEDARTREIANWKNAAIALLAPAWWWANGLSGIDMAWQLGVALLVFALFVAAFVAGQMGGGDVKMIGALALWLPPGAILSMLVTMSLLGGALTLLFLADRWRRRTEQMPEIPYGIAIALAGMLAVANPILTHFGDA</sequence>
<evidence type="ECO:0000256" key="1">
    <source>
        <dbReference type="ARBA" id="ARBA00004651"/>
    </source>
</evidence>
<evidence type="ECO:0000256" key="3">
    <source>
        <dbReference type="ARBA" id="ARBA00022692"/>
    </source>
</evidence>
<dbReference type="EMBL" id="QFNF01000020">
    <property type="protein sequence ID" value="PZO77412.1"/>
    <property type="molecule type" value="Genomic_DNA"/>
</dbReference>
<dbReference type="AlphaFoldDB" id="A0A2W4ZA43"/>
<dbReference type="Gene3D" id="1.20.120.1220">
    <property type="match status" value="1"/>
</dbReference>
<proteinExistence type="predicted"/>
<dbReference type="GO" id="GO:0004190">
    <property type="term" value="F:aspartic-type endopeptidase activity"/>
    <property type="evidence" value="ECO:0007669"/>
    <property type="project" value="InterPro"/>
</dbReference>
<keyword evidence="3 6" id="KW-0812">Transmembrane</keyword>
<name>A0A2W4ZA43_9SPHN</name>
<dbReference type="PANTHER" id="PTHR36506:SF1">
    <property type="entry name" value="PREFLAGELLIN PEPTIDASE"/>
    <property type="match status" value="1"/>
</dbReference>
<reference evidence="8 9" key="1">
    <citation type="submission" date="2017-08" db="EMBL/GenBank/DDBJ databases">
        <title>Infants hospitalized years apart are colonized by the same room-sourced microbial strains.</title>
        <authorList>
            <person name="Brooks B."/>
            <person name="Olm M.R."/>
            <person name="Firek B.A."/>
            <person name="Baker R."/>
            <person name="Thomas B.C."/>
            <person name="Morowitz M.J."/>
            <person name="Banfield J.F."/>
        </authorList>
    </citation>
    <scope>NUCLEOTIDE SEQUENCE [LARGE SCALE GENOMIC DNA]</scope>
    <source>
        <strain evidence="8">S2_018_000_R3_110</strain>
    </source>
</reference>
<protein>
    <submittedName>
        <fullName evidence="8">Peptidase</fullName>
    </submittedName>
</protein>
<comment type="caution">
    <text evidence="8">The sequence shown here is derived from an EMBL/GenBank/DDBJ whole genome shotgun (WGS) entry which is preliminary data.</text>
</comment>
<evidence type="ECO:0000256" key="5">
    <source>
        <dbReference type="ARBA" id="ARBA00023136"/>
    </source>
</evidence>
<feature type="transmembrane region" description="Helical" evidence="6">
    <location>
        <begin position="131"/>
        <end position="151"/>
    </location>
</feature>
<dbReference type="InterPro" id="IPR000045">
    <property type="entry name" value="Prepilin_IV_endopep_pep"/>
</dbReference>
<feature type="transmembrane region" description="Helical" evidence="6">
    <location>
        <begin position="99"/>
        <end position="119"/>
    </location>
</feature>
<comment type="subcellular location">
    <subcellularLocation>
        <location evidence="1">Cell membrane</location>
        <topology evidence="1">Multi-pass membrane protein</topology>
    </subcellularLocation>
</comment>
<gene>
    <name evidence="8" type="ORF">DI632_09175</name>
</gene>